<keyword evidence="1" id="KW-0472">Membrane</keyword>
<proteinExistence type="predicted"/>
<comment type="caution">
    <text evidence="3">The sequence shown here is derived from an EMBL/GenBank/DDBJ whole genome shotgun (WGS) entry which is preliminary data.</text>
</comment>
<sequence>MVSPRQAMILSVLFIVPIVIVVNLLLRRPVTRMLGSILVTLYGCGVAAVAFFPIPIGPRAILHMHSHGQGVIINLVPFKGMLELLGSSWYEGLKNIGGNVLLLLPLGSLMVYRGLLGNKVNVILTGLILSLGIELLQWLLTEMNLIYPRSVDVDDVMLNTAGFAAGSLIYHKWAAQILKFRRSQRL</sequence>
<feature type="transmembrane region" description="Helical" evidence="1">
    <location>
        <begin position="96"/>
        <end position="115"/>
    </location>
</feature>
<gene>
    <name evidence="3" type="ORF">EJP77_07140</name>
</gene>
<dbReference type="EMBL" id="RZNX01000002">
    <property type="protein sequence ID" value="RUT33416.1"/>
    <property type="molecule type" value="Genomic_DNA"/>
</dbReference>
<name>A0A433XH74_9BACL</name>
<feature type="transmembrane region" description="Helical" evidence="1">
    <location>
        <begin position="156"/>
        <end position="175"/>
    </location>
</feature>
<keyword evidence="1" id="KW-1133">Transmembrane helix</keyword>
<protein>
    <recommendedName>
        <fullName evidence="2">VanZ-like domain-containing protein</fullName>
    </recommendedName>
</protein>
<dbReference type="OrthoDB" id="4822551at2"/>
<feature type="transmembrane region" description="Helical" evidence="1">
    <location>
        <begin position="33"/>
        <end position="54"/>
    </location>
</feature>
<reference evidence="3 4" key="1">
    <citation type="submission" date="2018-12" db="EMBL/GenBank/DDBJ databases">
        <authorList>
            <person name="Sun L."/>
            <person name="Chen Z."/>
        </authorList>
    </citation>
    <scope>NUCLEOTIDE SEQUENCE [LARGE SCALE GENOMIC DNA]</scope>
    <source>
        <strain evidence="3 4">3-5-3</strain>
    </source>
</reference>
<dbReference type="Pfam" id="PF04892">
    <property type="entry name" value="VanZ"/>
    <property type="match status" value="1"/>
</dbReference>
<keyword evidence="4" id="KW-1185">Reference proteome</keyword>
<dbReference type="RefSeq" id="WP_127198531.1">
    <property type="nucleotide sequence ID" value="NZ_RZNX01000002.1"/>
</dbReference>
<feature type="transmembrane region" description="Helical" evidence="1">
    <location>
        <begin position="6"/>
        <end position="26"/>
    </location>
</feature>
<evidence type="ECO:0000313" key="4">
    <source>
        <dbReference type="Proteomes" id="UP000272464"/>
    </source>
</evidence>
<dbReference type="Proteomes" id="UP000272464">
    <property type="component" value="Unassembled WGS sequence"/>
</dbReference>
<dbReference type="AlphaFoldDB" id="A0A433XH74"/>
<evidence type="ECO:0000313" key="3">
    <source>
        <dbReference type="EMBL" id="RUT33416.1"/>
    </source>
</evidence>
<organism evidence="3 4">
    <name type="scientific">Paenibacillus zeisoli</name>
    <dbReference type="NCBI Taxonomy" id="2496267"/>
    <lineage>
        <taxon>Bacteria</taxon>
        <taxon>Bacillati</taxon>
        <taxon>Bacillota</taxon>
        <taxon>Bacilli</taxon>
        <taxon>Bacillales</taxon>
        <taxon>Paenibacillaceae</taxon>
        <taxon>Paenibacillus</taxon>
    </lineage>
</organism>
<feature type="domain" description="VanZ-like" evidence="2">
    <location>
        <begin position="41"/>
        <end position="171"/>
    </location>
</feature>
<feature type="transmembrane region" description="Helical" evidence="1">
    <location>
        <begin position="122"/>
        <end position="140"/>
    </location>
</feature>
<dbReference type="InterPro" id="IPR053150">
    <property type="entry name" value="Teicoplanin_resist-assoc"/>
</dbReference>
<dbReference type="InterPro" id="IPR006976">
    <property type="entry name" value="VanZ-like"/>
</dbReference>
<keyword evidence="1" id="KW-0812">Transmembrane</keyword>
<evidence type="ECO:0000259" key="2">
    <source>
        <dbReference type="Pfam" id="PF04892"/>
    </source>
</evidence>
<dbReference type="PANTHER" id="PTHR36834:SF1">
    <property type="entry name" value="INTEGRAL MEMBRANE PROTEIN"/>
    <property type="match status" value="1"/>
</dbReference>
<dbReference type="PANTHER" id="PTHR36834">
    <property type="entry name" value="MEMBRANE PROTEIN-RELATED"/>
    <property type="match status" value="1"/>
</dbReference>
<accession>A0A433XH74</accession>
<evidence type="ECO:0000256" key="1">
    <source>
        <dbReference type="SAM" id="Phobius"/>
    </source>
</evidence>